<dbReference type="GO" id="GO:0005525">
    <property type="term" value="F:GTP binding"/>
    <property type="evidence" value="ECO:0007669"/>
    <property type="project" value="InterPro"/>
</dbReference>
<sequence length="575" mass="61032">MTSPFAAPAFDGARLQEAVAGLRSALQQVRLPLDVPGVRDARAERGALIGQLDDYVIPRVASLDAPLLAVIGGSTGAGKSTLVNSIVGAVVSRSGVLRPTTRASVLVHNPADERWFTDRRILPNLGRLSGATGPDDDPGAVRLVGTSAVPQGIALLDAPDIDSVVAANRDLARQLLLAADLWLFVTTAARYADAVPWEVLRQAAQRGTSVAIVLDRVPREAVPEIHAHLREMLRQRGLGAAPIFTVTETQLGPDGLVPVAEVQPLRDWLGGLANDARARQQVIRQTLTGALDSLSGRIGTLASASLEQYTALKNLHDTSWRAYDEAIQGVTAGMDDGTLLRGEVLARWHELVGTGELFRQIESGVGRVRDRIAGFFRGKGNPVPAEDLGEALQTGVAALLTAQAQGAASNTTRQWRTLPGGSVVLDEHPELARSSEDLERRVDNLVRQWQGQVLELVRAEAGSKRTTARFLAFGVNGIAVMLMLVVFASTAGLSGAEVGIAGGSAVLAQRLLEAVFGDQAVRSLAARARASLLDEARELYAAEQRRYDDVLLGYGVQPQTAQDLTAAVTAVQAAR</sequence>
<dbReference type="SUPFAM" id="SSF52540">
    <property type="entry name" value="P-loop containing nucleoside triphosphate hydrolases"/>
    <property type="match status" value="1"/>
</dbReference>
<dbReference type="RefSeq" id="WP_159545276.1">
    <property type="nucleotide sequence ID" value="NZ_CP047156.1"/>
</dbReference>
<reference evidence="1 2" key="1">
    <citation type="journal article" date="2018" name="Int. J. Syst. Evol. Microbiol.">
        <title>Epidermidibacterium keratini gen. nov., sp. nov., a member of the family Sporichthyaceae, isolated from keratin epidermis.</title>
        <authorList>
            <person name="Lee D.G."/>
            <person name="Trujillo M.E."/>
            <person name="Kang S."/>
            <person name="Nam J.J."/>
            <person name="Kim Y.J."/>
        </authorList>
    </citation>
    <scope>NUCLEOTIDE SEQUENCE [LARGE SCALE GENOMIC DNA]</scope>
    <source>
        <strain evidence="1 2">EPI-7</strain>
    </source>
</reference>
<proteinExistence type="predicted"/>
<dbReference type="InterPro" id="IPR027417">
    <property type="entry name" value="P-loop_NTPase"/>
</dbReference>
<name>A0A7L4YMW6_9ACTN</name>
<dbReference type="InParanoid" id="A0A7L4YMW6"/>
<dbReference type="GO" id="GO:0005829">
    <property type="term" value="C:cytosol"/>
    <property type="evidence" value="ECO:0007669"/>
    <property type="project" value="TreeGrafter"/>
</dbReference>
<dbReference type="GO" id="GO:0043024">
    <property type="term" value="F:ribosomal small subunit binding"/>
    <property type="evidence" value="ECO:0007669"/>
    <property type="project" value="TreeGrafter"/>
</dbReference>
<gene>
    <name evidence="1" type="ORF">EK0264_10150</name>
</gene>
<dbReference type="GO" id="GO:0000028">
    <property type="term" value="P:ribosomal small subunit assembly"/>
    <property type="evidence" value="ECO:0007669"/>
    <property type="project" value="TreeGrafter"/>
</dbReference>
<accession>A0A7L4YMW6</accession>
<dbReference type="Gene3D" id="3.40.50.300">
    <property type="entry name" value="P-loop containing nucleotide triphosphate hydrolases"/>
    <property type="match status" value="1"/>
</dbReference>
<protein>
    <submittedName>
        <fullName evidence="1">ABC transporter</fullName>
    </submittedName>
</protein>
<dbReference type="InterPro" id="IPR005662">
    <property type="entry name" value="GTPase_Era-like"/>
</dbReference>
<keyword evidence="2" id="KW-1185">Reference proteome</keyword>
<dbReference type="PANTHER" id="PTHR42698:SF1">
    <property type="entry name" value="GTPASE ERA, MITOCHONDRIAL"/>
    <property type="match status" value="1"/>
</dbReference>
<dbReference type="KEGG" id="eke:EK0264_10150"/>
<evidence type="ECO:0000313" key="2">
    <source>
        <dbReference type="Proteomes" id="UP000463857"/>
    </source>
</evidence>
<dbReference type="AlphaFoldDB" id="A0A7L4YMW6"/>
<organism evidence="1 2">
    <name type="scientific">Epidermidibacterium keratini</name>
    <dbReference type="NCBI Taxonomy" id="1891644"/>
    <lineage>
        <taxon>Bacteria</taxon>
        <taxon>Bacillati</taxon>
        <taxon>Actinomycetota</taxon>
        <taxon>Actinomycetes</taxon>
        <taxon>Sporichthyales</taxon>
        <taxon>Sporichthyaceae</taxon>
        <taxon>Epidermidibacterium</taxon>
    </lineage>
</organism>
<dbReference type="EMBL" id="CP047156">
    <property type="protein sequence ID" value="QHC00615.1"/>
    <property type="molecule type" value="Genomic_DNA"/>
</dbReference>
<evidence type="ECO:0000313" key="1">
    <source>
        <dbReference type="EMBL" id="QHC00615.1"/>
    </source>
</evidence>
<dbReference type="PANTHER" id="PTHR42698">
    <property type="entry name" value="GTPASE ERA"/>
    <property type="match status" value="1"/>
</dbReference>
<dbReference type="Proteomes" id="UP000463857">
    <property type="component" value="Chromosome"/>
</dbReference>
<dbReference type="GO" id="GO:0019843">
    <property type="term" value="F:rRNA binding"/>
    <property type="evidence" value="ECO:0007669"/>
    <property type="project" value="TreeGrafter"/>
</dbReference>
<dbReference type="OrthoDB" id="207675at2"/>